<keyword evidence="6" id="KW-0406">Ion transport</keyword>
<dbReference type="GO" id="GO:0009279">
    <property type="term" value="C:cell outer membrane"/>
    <property type="evidence" value="ECO:0007669"/>
    <property type="project" value="UniProtKB-SubCell"/>
</dbReference>
<dbReference type="GO" id="GO:0006811">
    <property type="term" value="P:monoatomic ion transport"/>
    <property type="evidence" value="ECO:0007669"/>
    <property type="project" value="UniProtKB-KW"/>
</dbReference>
<evidence type="ECO:0000256" key="3">
    <source>
        <dbReference type="ARBA" id="ARBA00022452"/>
    </source>
</evidence>
<keyword evidence="4 10" id="KW-0812">Transmembrane</keyword>
<gene>
    <name evidence="17" type="ORF">CXK99_15375</name>
    <name evidence="16" type="ORF">N5C32_08260</name>
</gene>
<dbReference type="CDD" id="cd01347">
    <property type="entry name" value="ligand_gated_channel"/>
    <property type="match status" value="1"/>
</dbReference>
<keyword evidence="8 10" id="KW-0472">Membrane</keyword>
<dbReference type="Gene3D" id="2.40.170.20">
    <property type="entry name" value="TonB-dependent receptor, beta-barrel domain"/>
    <property type="match status" value="1"/>
</dbReference>
<feature type="compositionally biased region" description="Basic and acidic residues" evidence="12">
    <location>
        <begin position="199"/>
        <end position="217"/>
    </location>
</feature>
<dbReference type="EMBL" id="JAOCAE010000004">
    <property type="protein sequence ID" value="MDH1236032.1"/>
    <property type="molecule type" value="Genomic_DNA"/>
</dbReference>
<keyword evidence="5 13" id="KW-0732">Signal</keyword>
<feature type="chain" id="PRO_5014673382" evidence="13">
    <location>
        <begin position="20"/>
        <end position="621"/>
    </location>
</feature>
<evidence type="ECO:0000256" key="12">
    <source>
        <dbReference type="SAM" id="MobiDB-lite"/>
    </source>
</evidence>
<evidence type="ECO:0000313" key="17">
    <source>
        <dbReference type="EMBL" id="PNF58635.1"/>
    </source>
</evidence>
<evidence type="ECO:0000256" key="2">
    <source>
        <dbReference type="ARBA" id="ARBA00022448"/>
    </source>
</evidence>
<keyword evidence="3 10" id="KW-1134">Transmembrane beta strand</keyword>
<evidence type="ECO:0000256" key="1">
    <source>
        <dbReference type="ARBA" id="ARBA00004571"/>
    </source>
</evidence>
<dbReference type="InterPro" id="IPR039426">
    <property type="entry name" value="TonB-dep_rcpt-like"/>
</dbReference>
<proteinExistence type="inferred from homology"/>
<evidence type="ECO:0000256" key="10">
    <source>
        <dbReference type="PROSITE-ProRule" id="PRU01360"/>
    </source>
</evidence>
<evidence type="ECO:0000259" key="15">
    <source>
        <dbReference type="Pfam" id="PF07715"/>
    </source>
</evidence>
<comment type="caution">
    <text evidence="17">The sequence shown here is derived from an EMBL/GenBank/DDBJ whole genome shotgun (WGS) entry which is preliminary data.</text>
</comment>
<dbReference type="InterPro" id="IPR037066">
    <property type="entry name" value="Plug_dom_sf"/>
</dbReference>
<evidence type="ECO:0000256" key="9">
    <source>
        <dbReference type="ARBA" id="ARBA00023237"/>
    </source>
</evidence>
<organism evidence="17 18">
    <name type="scientific">Stutzerimonas stutzeri</name>
    <name type="common">Pseudomonas stutzeri</name>
    <dbReference type="NCBI Taxonomy" id="316"/>
    <lineage>
        <taxon>Bacteria</taxon>
        <taxon>Pseudomonadati</taxon>
        <taxon>Pseudomonadota</taxon>
        <taxon>Gammaproteobacteria</taxon>
        <taxon>Pseudomonadales</taxon>
        <taxon>Pseudomonadaceae</taxon>
        <taxon>Stutzerimonas</taxon>
    </lineage>
</organism>
<dbReference type="PROSITE" id="PS52016">
    <property type="entry name" value="TONB_DEPENDENT_REC_3"/>
    <property type="match status" value="1"/>
</dbReference>
<keyword evidence="9 10" id="KW-0998">Cell outer membrane</keyword>
<dbReference type="PANTHER" id="PTHR30069:SF53">
    <property type="entry name" value="COLICIN I RECEPTOR-RELATED"/>
    <property type="match status" value="1"/>
</dbReference>
<protein>
    <submittedName>
        <fullName evidence="17">TonB-dependent receptor</fullName>
    </submittedName>
</protein>
<evidence type="ECO:0000256" key="5">
    <source>
        <dbReference type="ARBA" id="ARBA00022729"/>
    </source>
</evidence>
<dbReference type="Pfam" id="PF00593">
    <property type="entry name" value="TonB_dep_Rec_b-barrel"/>
    <property type="match status" value="1"/>
</dbReference>
<evidence type="ECO:0000256" key="11">
    <source>
        <dbReference type="RuleBase" id="RU003357"/>
    </source>
</evidence>
<reference evidence="17 18" key="1">
    <citation type="submission" date="2018-01" db="EMBL/GenBank/DDBJ databases">
        <title>Denitrification phenotypes of diverse strains of Pseudomonas stutzeri.</title>
        <authorList>
            <person name="Milligan D.A."/>
            <person name="Bergaust L."/>
            <person name="Bakken L.R."/>
            <person name="Frostegard A."/>
        </authorList>
    </citation>
    <scope>NUCLEOTIDE SEQUENCE [LARGE SCALE GENOMIC DNA]</scope>
    <source>
        <strain evidence="17 18">CCUG 44592</strain>
    </source>
</reference>
<dbReference type="GO" id="GO:0015889">
    <property type="term" value="P:cobalamin transport"/>
    <property type="evidence" value="ECO:0007669"/>
    <property type="project" value="TreeGrafter"/>
</dbReference>
<evidence type="ECO:0000256" key="8">
    <source>
        <dbReference type="ARBA" id="ARBA00023136"/>
    </source>
</evidence>
<reference evidence="16" key="2">
    <citation type="submission" date="2022-09" db="EMBL/GenBank/DDBJ databases">
        <title>Intensive care unit water sources are persistently colonized with multi-drug resistant bacteria and are the site of extensive horizontal gene transfer of antibiotic resistance genes.</title>
        <authorList>
            <person name="Diorio-Toth L."/>
        </authorList>
    </citation>
    <scope>NUCLEOTIDE SEQUENCE</scope>
    <source>
        <strain evidence="16">GD03947</strain>
    </source>
</reference>
<sequence length="621" mass="68862">MKLSRLALAIALTPGLALAQTSSREDALKLSDTLITANRDVQQRSESSAASTVFTREDIDRLQPSSVSELLNRVPGVQVIQNGGRGTSSSLFIRGTSSAQSLVLVDGQRIGSASAGGSPLEYLNVEQIERIEVLRGPRSAVYGADAIGGVVQIFTRRASGEGLNPRLRLGYGSRNTWERSLGLSGGNESTRFSLSASADDTRGINHTDSRVRPDSDHDAYRNNAFSLNLNHRFNERLEGGFSVLDQRGESEFDYGSYGAYPYSDFQLSSYSGFLSANINERWTSRVELGHSENRYIERADDVSLSGPFSTYRDSASWLNTLALGSGQSLLLGFDWHMDSLNSDTQYDEDERWNQALFVQHSWQGEVFSTELGLRHDKNEQFGSENTFNGALTYHLDADNDLILSYAEGFRAPTFNNLYWPDFCDPSFGCSSSSNPNLKPESSKTYELQWRSQLAEKTLLQASLYRTDIEDAIVFVDIPRNVQKARINGFEASLQQELFGWQGSAALSIIDPRDRDSGHTLPRRAKRTLSLDLDRQLGDIGIGATWQAFSRSYDTLANTEELPGYGLLSLRSSWQATPEITLGLKVDNVLDKEYTRAIHWTGAEYMGEGRTALVSVTWTPSL</sequence>
<keyword evidence="7 11" id="KW-0798">TonB box</keyword>
<feature type="domain" description="TonB-dependent receptor plug" evidence="15">
    <location>
        <begin position="45"/>
        <end position="150"/>
    </location>
</feature>
<evidence type="ECO:0000313" key="18">
    <source>
        <dbReference type="Proteomes" id="UP000236003"/>
    </source>
</evidence>
<dbReference type="Gene3D" id="2.170.130.10">
    <property type="entry name" value="TonB-dependent receptor, plug domain"/>
    <property type="match status" value="1"/>
</dbReference>
<dbReference type="InterPro" id="IPR012910">
    <property type="entry name" value="Plug_dom"/>
</dbReference>
<dbReference type="InterPro" id="IPR036942">
    <property type="entry name" value="Beta-barrel_TonB_sf"/>
</dbReference>
<comment type="subcellular location">
    <subcellularLocation>
        <location evidence="1 10">Cell outer membrane</location>
        <topology evidence="1 10">Multi-pass membrane protein</topology>
    </subcellularLocation>
</comment>
<feature type="domain" description="TonB-dependent receptor-like beta-barrel" evidence="14">
    <location>
        <begin position="175"/>
        <end position="588"/>
    </location>
</feature>
<evidence type="ECO:0000256" key="4">
    <source>
        <dbReference type="ARBA" id="ARBA00022692"/>
    </source>
</evidence>
<dbReference type="SUPFAM" id="SSF56935">
    <property type="entry name" value="Porins"/>
    <property type="match status" value="1"/>
</dbReference>
<dbReference type="EMBL" id="POUM01000013">
    <property type="protein sequence ID" value="PNF58635.1"/>
    <property type="molecule type" value="Genomic_DNA"/>
</dbReference>
<dbReference type="Pfam" id="PF07715">
    <property type="entry name" value="Plug"/>
    <property type="match status" value="1"/>
</dbReference>
<evidence type="ECO:0000256" key="6">
    <source>
        <dbReference type="ARBA" id="ARBA00023065"/>
    </source>
</evidence>
<comment type="similarity">
    <text evidence="10 11">Belongs to the TonB-dependent receptor family.</text>
</comment>
<feature type="region of interest" description="Disordered" evidence="12">
    <location>
        <begin position="194"/>
        <end position="217"/>
    </location>
</feature>
<accession>A0A2N8RC18</accession>
<dbReference type="InterPro" id="IPR000531">
    <property type="entry name" value="Beta-barrel_TonB"/>
</dbReference>
<dbReference type="PANTHER" id="PTHR30069">
    <property type="entry name" value="TONB-DEPENDENT OUTER MEMBRANE RECEPTOR"/>
    <property type="match status" value="1"/>
</dbReference>
<feature type="signal peptide" evidence="13">
    <location>
        <begin position="1"/>
        <end position="19"/>
    </location>
</feature>
<evidence type="ECO:0000256" key="13">
    <source>
        <dbReference type="SAM" id="SignalP"/>
    </source>
</evidence>
<evidence type="ECO:0000256" key="7">
    <source>
        <dbReference type="ARBA" id="ARBA00023077"/>
    </source>
</evidence>
<keyword evidence="2 10" id="KW-0813">Transport</keyword>
<dbReference type="RefSeq" id="WP_020306653.1">
    <property type="nucleotide sequence ID" value="NZ_CP025149.2"/>
</dbReference>
<dbReference type="Proteomes" id="UP001158500">
    <property type="component" value="Unassembled WGS sequence"/>
</dbReference>
<keyword evidence="17" id="KW-0675">Receptor</keyword>
<dbReference type="Proteomes" id="UP000236003">
    <property type="component" value="Unassembled WGS sequence"/>
</dbReference>
<evidence type="ECO:0000313" key="16">
    <source>
        <dbReference type="EMBL" id="MDH1236032.1"/>
    </source>
</evidence>
<dbReference type="AlphaFoldDB" id="A0A2N8RC18"/>
<evidence type="ECO:0000259" key="14">
    <source>
        <dbReference type="Pfam" id="PF00593"/>
    </source>
</evidence>
<name>A0A2N8RC18_STUST</name>